<reference evidence="1 2" key="1">
    <citation type="journal article" date="2014" name="Am. J. Bot.">
        <title>Genome assembly and annotation for red clover (Trifolium pratense; Fabaceae).</title>
        <authorList>
            <person name="Istvanek J."/>
            <person name="Jaros M."/>
            <person name="Krenek A."/>
            <person name="Repkova J."/>
        </authorList>
    </citation>
    <scope>NUCLEOTIDE SEQUENCE [LARGE SCALE GENOMIC DNA]</scope>
    <source>
        <strain evidence="2">cv. Tatra</strain>
        <tissue evidence="1">Young leaves</tissue>
    </source>
</reference>
<gene>
    <name evidence="1" type="ORF">L195_g029716</name>
</gene>
<organism evidence="1 2">
    <name type="scientific">Trifolium pratense</name>
    <name type="common">Red clover</name>
    <dbReference type="NCBI Taxonomy" id="57577"/>
    <lineage>
        <taxon>Eukaryota</taxon>
        <taxon>Viridiplantae</taxon>
        <taxon>Streptophyta</taxon>
        <taxon>Embryophyta</taxon>
        <taxon>Tracheophyta</taxon>
        <taxon>Spermatophyta</taxon>
        <taxon>Magnoliopsida</taxon>
        <taxon>eudicotyledons</taxon>
        <taxon>Gunneridae</taxon>
        <taxon>Pentapetalae</taxon>
        <taxon>rosids</taxon>
        <taxon>fabids</taxon>
        <taxon>Fabales</taxon>
        <taxon>Fabaceae</taxon>
        <taxon>Papilionoideae</taxon>
        <taxon>50 kb inversion clade</taxon>
        <taxon>NPAAA clade</taxon>
        <taxon>Hologalegina</taxon>
        <taxon>IRL clade</taxon>
        <taxon>Trifolieae</taxon>
        <taxon>Trifolium</taxon>
    </lineage>
</organism>
<name>A0A2K3L5K6_TRIPR</name>
<proteinExistence type="predicted"/>
<dbReference type="Proteomes" id="UP000236291">
    <property type="component" value="Unassembled WGS sequence"/>
</dbReference>
<protein>
    <submittedName>
        <fullName evidence="1">Uncharacterized protein</fullName>
    </submittedName>
</protein>
<feature type="non-terminal residue" evidence="1">
    <location>
        <position position="1"/>
    </location>
</feature>
<dbReference type="EMBL" id="ASHM01026583">
    <property type="protein sequence ID" value="PNX73810.1"/>
    <property type="molecule type" value="Genomic_DNA"/>
</dbReference>
<accession>A0A2K3L5K6</accession>
<sequence length="65" mass="6777">VVGVTGDEAVSLVFLGLVFESADAEELAAAVVCVEVDVGWVHEGTVLETNWICRSVVALLVVAGY</sequence>
<evidence type="ECO:0000313" key="1">
    <source>
        <dbReference type="EMBL" id="PNX73810.1"/>
    </source>
</evidence>
<dbReference type="AlphaFoldDB" id="A0A2K3L5K6"/>
<evidence type="ECO:0000313" key="2">
    <source>
        <dbReference type="Proteomes" id="UP000236291"/>
    </source>
</evidence>
<comment type="caution">
    <text evidence="1">The sequence shown here is derived from an EMBL/GenBank/DDBJ whole genome shotgun (WGS) entry which is preliminary data.</text>
</comment>
<reference evidence="1 2" key="2">
    <citation type="journal article" date="2017" name="Front. Plant Sci.">
        <title>Gene Classification and Mining of Molecular Markers Useful in Red Clover (Trifolium pratense) Breeding.</title>
        <authorList>
            <person name="Istvanek J."/>
            <person name="Dluhosova J."/>
            <person name="Dluhos P."/>
            <person name="Patkova L."/>
            <person name="Nedelnik J."/>
            <person name="Repkova J."/>
        </authorList>
    </citation>
    <scope>NUCLEOTIDE SEQUENCE [LARGE SCALE GENOMIC DNA]</scope>
    <source>
        <strain evidence="2">cv. Tatra</strain>
        <tissue evidence="1">Young leaves</tissue>
    </source>
</reference>